<name>A0ABY9U995_STRVL</name>
<protein>
    <recommendedName>
        <fullName evidence="4">LigA protein</fullName>
    </recommendedName>
</protein>
<evidence type="ECO:0000313" key="2">
    <source>
        <dbReference type="EMBL" id="WND19464.1"/>
    </source>
</evidence>
<dbReference type="EMBL" id="CP134213">
    <property type="protein sequence ID" value="WND19464.1"/>
    <property type="molecule type" value="Genomic_DNA"/>
</dbReference>
<feature type="compositionally biased region" description="Polar residues" evidence="1">
    <location>
        <begin position="32"/>
        <end position="45"/>
    </location>
</feature>
<feature type="region of interest" description="Disordered" evidence="1">
    <location>
        <begin position="21"/>
        <end position="51"/>
    </location>
</feature>
<dbReference type="Proteomes" id="UP001249394">
    <property type="component" value="Chromosome"/>
</dbReference>
<accession>A0ABY9U995</accession>
<feature type="region of interest" description="Disordered" evidence="1">
    <location>
        <begin position="189"/>
        <end position="223"/>
    </location>
</feature>
<reference evidence="2 3" key="1">
    <citation type="submission" date="2023-09" db="EMBL/GenBank/DDBJ databases">
        <title>The genome sequence of Streptomyces anthocyanicus.</title>
        <authorList>
            <person name="Mo P."/>
        </authorList>
    </citation>
    <scope>NUCLEOTIDE SEQUENCE [LARGE SCALE GENOMIC DNA]</scope>
    <source>
        <strain evidence="2 3">JCM 4387</strain>
    </source>
</reference>
<proteinExistence type="predicted"/>
<organism evidence="2 3">
    <name type="scientific">Streptomyces violaceus</name>
    <name type="common">Streptomyces venezuelae</name>
    <dbReference type="NCBI Taxonomy" id="1936"/>
    <lineage>
        <taxon>Bacteria</taxon>
        <taxon>Bacillati</taxon>
        <taxon>Actinomycetota</taxon>
        <taxon>Actinomycetes</taxon>
        <taxon>Kitasatosporales</taxon>
        <taxon>Streptomycetaceae</taxon>
        <taxon>Streptomyces</taxon>
    </lineage>
</organism>
<sequence length="301" mass="30623">MGTRGSVVAVAAAGVVLALGGCGGGTGERTDTSASESAKPTQTRPPSGELVRWAGDMCASTVAVEELRAESAAELKEIRDPDEAGLSAQAQALGYVVRTPSEVRTVESELEGLGPSGVAAADRLLDAWQKKLKGVVSELDGVSPAVGLDEAEGSAADVDKLVQSLTPPKPDLPELTEKDPRLAAAYRKAEQCAPGWKPGEGSGDTDSPAPDPDGPLPEAADGKNLTACSDGTCEILVTSEADLTANGVDLHITVGNSVTFRTPGSVMNLGGQGGVAQFGDDLKITVVAHNEDGAVLKFGRP</sequence>
<keyword evidence="3" id="KW-1185">Reference proteome</keyword>
<gene>
    <name evidence="2" type="ORF">RI060_19870</name>
</gene>
<dbReference type="PROSITE" id="PS51257">
    <property type="entry name" value="PROKAR_LIPOPROTEIN"/>
    <property type="match status" value="1"/>
</dbReference>
<evidence type="ECO:0000313" key="3">
    <source>
        <dbReference type="Proteomes" id="UP001249394"/>
    </source>
</evidence>
<evidence type="ECO:0008006" key="4">
    <source>
        <dbReference type="Google" id="ProtNLM"/>
    </source>
</evidence>
<evidence type="ECO:0000256" key="1">
    <source>
        <dbReference type="SAM" id="MobiDB-lite"/>
    </source>
</evidence>